<dbReference type="SUPFAM" id="SSF50911">
    <property type="entry name" value="Mannose 6-phosphate receptor domain"/>
    <property type="match status" value="1"/>
</dbReference>
<evidence type="ECO:0000256" key="3">
    <source>
        <dbReference type="ARBA" id="ARBA00022692"/>
    </source>
</evidence>
<dbReference type="EMBL" id="AMQN01019371">
    <property type="status" value="NOT_ANNOTATED_CDS"/>
    <property type="molecule type" value="Genomic_DNA"/>
</dbReference>
<dbReference type="InterPro" id="IPR009011">
    <property type="entry name" value="Man6P_isomerase_rcpt-bd_dom_sf"/>
</dbReference>
<dbReference type="OrthoDB" id="29460at2759"/>
<dbReference type="Pfam" id="PF02157">
    <property type="entry name" value="Man-6-P_recep"/>
    <property type="match status" value="1"/>
</dbReference>
<keyword evidence="7" id="KW-1015">Disulfide bond</keyword>
<dbReference type="EMBL" id="KB295668">
    <property type="protein sequence ID" value="ELU12794.1"/>
    <property type="molecule type" value="Genomic_DNA"/>
</dbReference>
<evidence type="ECO:0000256" key="9">
    <source>
        <dbReference type="SAM" id="Phobius"/>
    </source>
</evidence>
<protein>
    <recommendedName>
        <fullName evidence="10">MRH domain-containing protein</fullName>
    </recommendedName>
</protein>
<dbReference type="PANTHER" id="PTHR15071">
    <property type="entry name" value="MANNOSE-6-PHOSPHATE RECEPTOR FAMILY MEMBER"/>
    <property type="match status" value="1"/>
</dbReference>
<dbReference type="AlphaFoldDB" id="R7V2M8"/>
<dbReference type="HOGENOM" id="CLU_1643147_0_0_1"/>
<proteinExistence type="predicted"/>
<reference evidence="11 13" key="2">
    <citation type="journal article" date="2013" name="Nature">
        <title>Insights into bilaterian evolution from three spiralian genomes.</title>
        <authorList>
            <person name="Simakov O."/>
            <person name="Marletaz F."/>
            <person name="Cho S.J."/>
            <person name="Edsinger-Gonzales E."/>
            <person name="Havlak P."/>
            <person name="Hellsten U."/>
            <person name="Kuo D.H."/>
            <person name="Larsson T."/>
            <person name="Lv J."/>
            <person name="Arendt D."/>
            <person name="Savage R."/>
            <person name="Osoegawa K."/>
            <person name="de Jong P."/>
            <person name="Grimwood J."/>
            <person name="Chapman J.A."/>
            <person name="Shapiro H."/>
            <person name="Aerts A."/>
            <person name="Otillar R.P."/>
            <person name="Terry A.Y."/>
            <person name="Boore J.L."/>
            <person name="Grigoriev I.V."/>
            <person name="Lindberg D.R."/>
            <person name="Seaver E.C."/>
            <person name="Weisblat D.A."/>
            <person name="Putnam N.H."/>
            <person name="Rokhsar D.S."/>
        </authorList>
    </citation>
    <scope>NUCLEOTIDE SEQUENCE</scope>
    <source>
        <strain evidence="11 13">I ESC-2004</strain>
    </source>
</reference>
<dbReference type="GO" id="GO:0005768">
    <property type="term" value="C:endosome"/>
    <property type="evidence" value="ECO:0007669"/>
    <property type="project" value="InterPro"/>
</dbReference>
<dbReference type="PANTHER" id="PTHR15071:SF29">
    <property type="entry name" value="CATION-DEPENDENT MANNOSE-6-PHOSPHATE RECEPTOR"/>
    <property type="match status" value="1"/>
</dbReference>
<feature type="domain" description="MRH" evidence="10">
    <location>
        <begin position="1"/>
        <end position="88"/>
    </location>
</feature>
<evidence type="ECO:0000256" key="5">
    <source>
        <dbReference type="ARBA" id="ARBA00022989"/>
    </source>
</evidence>
<keyword evidence="4" id="KW-0732">Signal</keyword>
<reference evidence="13" key="1">
    <citation type="submission" date="2012-12" db="EMBL/GenBank/DDBJ databases">
        <authorList>
            <person name="Hellsten U."/>
            <person name="Grimwood J."/>
            <person name="Chapman J.A."/>
            <person name="Shapiro H."/>
            <person name="Aerts A."/>
            <person name="Otillar R.P."/>
            <person name="Terry A.Y."/>
            <person name="Boore J.L."/>
            <person name="Simakov O."/>
            <person name="Marletaz F."/>
            <person name="Cho S.-J."/>
            <person name="Edsinger-Gonzales E."/>
            <person name="Havlak P."/>
            <person name="Kuo D.-H."/>
            <person name="Larsson T."/>
            <person name="Lv J."/>
            <person name="Arendt D."/>
            <person name="Savage R."/>
            <person name="Osoegawa K."/>
            <person name="de Jong P."/>
            <person name="Lindberg D.R."/>
            <person name="Seaver E.C."/>
            <person name="Weisblat D.A."/>
            <person name="Putnam N.H."/>
            <person name="Grigoriev I.V."/>
            <person name="Rokhsar D.S."/>
        </authorList>
    </citation>
    <scope>NUCLEOTIDE SEQUENCE</scope>
    <source>
        <strain evidence="13">I ESC-2004</strain>
    </source>
</reference>
<dbReference type="PROSITE" id="PS51914">
    <property type="entry name" value="MRH"/>
    <property type="match status" value="1"/>
</dbReference>
<keyword evidence="2" id="KW-0813">Transport</keyword>
<name>R7V2M8_CAPTE</name>
<reference evidence="12" key="3">
    <citation type="submission" date="2015-06" db="UniProtKB">
        <authorList>
            <consortium name="EnsemblMetazoa"/>
        </authorList>
    </citation>
    <scope>IDENTIFICATION</scope>
</reference>
<accession>R7V2M8</accession>
<evidence type="ECO:0000256" key="1">
    <source>
        <dbReference type="ARBA" id="ARBA00004308"/>
    </source>
</evidence>
<evidence type="ECO:0000256" key="4">
    <source>
        <dbReference type="ARBA" id="ARBA00022729"/>
    </source>
</evidence>
<evidence type="ECO:0000313" key="11">
    <source>
        <dbReference type="EMBL" id="ELU12794.1"/>
    </source>
</evidence>
<evidence type="ECO:0000256" key="7">
    <source>
        <dbReference type="ARBA" id="ARBA00023157"/>
    </source>
</evidence>
<dbReference type="STRING" id="283909.R7V2M8"/>
<feature type="transmembrane region" description="Helical" evidence="9">
    <location>
        <begin position="96"/>
        <end position="118"/>
    </location>
</feature>
<dbReference type="PRINTS" id="PR00715">
    <property type="entry name" value="MAN6PRECEPTR"/>
</dbReference>
<dbReference type="Proteomes" id="UP000014760">
    <property type="component" value="Unassembled WGS sequence"/>
</dbReference>
<evidence type="ECO:0000259" key="10">
    <source>
        <dbReference type="PROSITE" id="PS51914"/>
    </source>
</evidence>
<evidence type="ECO:0000313" key="13">
    <source>
        <dbReference type="Proteomes" id="UP000014760"/>
    </source>
</evidence>
<comment type="subcellular location">
    <subcellularLocation>
        <location evidence="1">Endomembrane system</location>
    </subcellularLocation>
</comment>
<keyword evidence="6 9" id="KW-0472">Membrane</keyword>
<keyword evidence="3 9" id="KW-0812">Transmembrane</keyword>
<evidence type="ECO:0000313" key="12">
    <source>
        <dbReference type="EnsemblMetazoa" id="CapteP127669"/>
    </source>
</evidence>
<dbReference type="Gene3D" id="2.70.130.10">
    <property type="entry name" value="Mannose-6-phosphate receptor binding domain"/>
    <property type="match status" value="1"/>
</dbReference>
<dbReference type="GO" id="GO:0019904">
    <property type="term" value="F:protein domain specific binding"/>
    <property type="evidence" value="ECO:0007669"/>
    <property type="project" value="InterPro"/>
</dbReference>
<keyword evidence="13" id="KW-1185">Reference proteome</keyword>
<keyword evidence="8" id="KW-0325">Glycoprotein</keyword>
<evidence type="ECO:0000256" key="6">
    <source>
        <dbReference type="ARBA" id="ARBA00023136"/>
    </source>
</evidence>
<dbReference type="EnsemblMetazoa" id="CapteT127669">
    <property type="protein sequence ID" value="CapteP127669"/>
    <property type="gene ID" value="CapteG127669"/>
</dbReference>
<organism evidence="11">
    <name type="scientific">Capitella teleta</name>
    <name type="common">Polychaete worm</name>
    <dbReference type="NCBI Taxonomy" id="283909"/>
    <lineage>
        <taxon>Eukaryota</taxon>
        <taxon>Metazoa</taxon>
        <taxon>Spiralia</taxon>
        <taxon>Lophotrochozoa</taxon>
        <taxon>Annelida</taxon>
        <taxon>Polychaeta</taxon>
        <taxon>Sedentaria</taxon>
        <taxon>Scolecida</taxon>
        <taxon>Capitellidae</taxon>
        <taxon>Capitella</taxon>
    </lineage>
</organism>
<dbReference type="OMA" id="WHETCIG"/>
<evidence type="ECO:0000256" key="2">
    <source>
        <dbReference type="ARBA" id="ARBA00022448"/>
    </source>
</evidence>
<dbReference type="InterPro" id="IPR028927">
    <property type="entry name" value="Man-6-P_rcpt"/>
</dbReference>
<evidence type="ECO:0000256" key="8">
    <source>
        <dbReference type="ARBA" id="ARBA00023180"/>
    </source>
</evidence>
<sequence>MIGCESALFVNPVLFSSSYFPANFISLEYESGDEYSTHCKNEPRRSIIMIICKEGETQGIFRLVGENNNKTQDCFYLFELEHKAACMTSASEGLSIGSIVCIVFFSLLACYLLGGFIYQRFVVGAKGMEQIPNYSFWQDFGNLQADGCDLIFRSRKGVGPRQYRGIGDEQLQSQEEVSERDDHLLPM</sequence>
<dbReference type="InterPro" id="IPR000296">
    <property type="entry name" value="Man-6-P_rcpt_cation_dep"/>
</dbReference>
<dbReference type="GO" id="GO:0006622">
    <property type="term" value="P:protein targeting to lysosome"/>
    <property type="evidence" value="ECO:0007669"/>
    <property type="project" value="InterPro"/>
</dbReference>
<dbReference type="GO" id="GO:0005802">
    <property type="term" value="C:trans-Golgi network"/>
    <property type="evidence" value="ECO:0007669"/>
    <property type="project" value="TreeGrafter"/>
</dbReference>
<keyword evidence="5 9" id="KW-1133">Transmembrane helix</keyword>
<dbReference type="InterPro" id="IPR044865">
    <property type="entry name" value="MRH_dom"/>
</dbReference>
<gene>
    <name evidence="11" type="ORF">CAPTEDRAFT_127669</name>
</gene>